<organism evidence="1 2">
    <name type="scientific">Bifidobacterium phasiani</name>
    <dbReference type="NCBI Taxonomy" id="2834431"/>
    <lineage>
        <taxon>Bacteria</taxon>
        <taxon>Bacillati</taxon>
        <taxon>Actinomycetota</taxon>
        <taxon>Actinomycetes</taxon>
        <taxon>Bifidobacteriales</taxon>
        <taxon>Bifidobacteriaceae</taxon>
        <taxon>Bifidobacterium</taxon>
    </lineage>
</organism>
<gene>
    <name evidence="1" type="ORF">KIH73_02125</name>
</gene>
<evidence type="ECO:0000313" key="1">
    <source>
        <dbReference type="EMBL" id="MBW3082189.1"/>
    </source>
</evidence>
<accession>A0ABS6W6S4</accession>
<dbReference type="EMBL" id="JAHBBD010000003">
    <property type="protein sequence ID" value="MBW3082189.1"/>
    <property type="molecule type" value="Genomic_DNA"/>
</dbReference>
<sequence length="305" mass="34070">MRRRVRAGELVTPYRALYARAGYWGGLNGTERVLHVIRALAVRYPQWTFGGSSAAAVWELEHPWSLHDDGVVYIVGDGGSAMHTHARLRRSFVPTEDMRKVTVRNGVRVASVARTLVDCGLRHRFVDVLPMFDSALRRRLVTVDEVVAICDRTQADCGHVLRLLHYASPLSENGGESLCRATIIEEGFKAPQLQHEFVDPGDARIRHRADFVWHTSDGRIVVLEFDGQGKYVDPTMTQGKSVRSVVSEEREREAVLRRAGVTQIIRTDFKEVAARLPLTAKLVDAGVPLAGGMLLWNEVPSGRWA</sequence>
<reference evidence="1 2" key="1">
    <citation type="submission" date="2021-05" db="EMBL/GenBank/DDBJ databases">
        <title>Phylogenetic classification of ten novel species belonging to the genus Bifidobacterium comprising B. colchicus sp. nov., B. abeli sp. nov., B. bicoloris sp. nov., B. guerezis sp. nov., B. rosaliae sp. nov., B. santillanensis sp. nov., B. argentati sp. nov., B. amazzoni sp. nov., B. pluviali sp. nov., and B. pinnaculum sp. nov.</title>
        <authorList>
            <person name="Lugli G.A."/>
            <person name="Ruiz Garcia L."/>
            <person name="Margolles A."/>
            <person name="Ventura M."/>
        </authorList>
    </citation>
    <scope>NUCLEOTIDE SEQUENCE [LARGE SCALE GENOMIC DNA]</scope>
    <source>
        <strain evidence="1 2">6T3</strain>
    </source>
</reference>
<evidence type="ECO:0000313" key="2">
    <source>
        <dbReference type="Proteomes" id="UP000812844"/>
    </source>
</evidence>
<name>A0ABS6W6S4_9BIFI</name>
<proteinExistence type="predicted"/>
<comment type="caution">
    <text evidence="1">The sequence shown here is derived from an EMBL/GenBank/DDBJ whole genome shotgun (WGS) entry which is preliminary data.</text>
</comment>
<keyword evidence="2" id="KW-1185">Reference proteome</keyword>
<protein>
    <submittedName>
        <fullName evidence="1">CTP synthase</fullName>
    </submittedName>
</protein>
<dbReference type="Proteomes" id="UP000812844">
    <property type="component" value="Unassembled WGS sequence"/>
</dbReference>